<feature type="region of interest" description="Disordered" evidence="1">
    <location>
        <begin position="1"/>
        <end position="35"/>
    </location>
</feature>
<evidence type="ECO:0000256" key="2">
    <source>
        <dbReference type="SAM" id="Phobius"/>
    </source>
</evidence>
<gene>
    <name evidence="3" type="ORF">BN569_00694</name>
</gene>
<evidence type="ECO:0000256" key="1">
    <source>
        <dbReference type="SAM" id="MobiDB-lite"/>
    </source>
</evidence>
<keyword evidence="2" id="KW-1133">Transmembrane helix</keyword>
<dbReference type="AlphaFoldDB" id="R5LW36"/>
<proteinExistence type="predicted"/>
<reference evidence="3" key="1">
    <citation type="submission" date="2012-11" db="EMBL/GenBank/DDBJ databases">
        <title>Dependencies among metagenomic species, viruses, plasmids and units of genetic variation.</title>
        <authorList>
            <person name="Nielsen H.B."/>
            <person name="Almeida M."/>
            <person name="Juncker A.S."/>
            <person name="Rasmussen S."/>
            <person name="Li J."/>
            <person name="Sunagawa S."/>
            <person name="Plichta D."/>
            <person name="Gautier L."/>
            <person name="Le Chatelier E."/>
            <person name="Peletier E."/>
            <person name="Bonde I."/>
            <person name="Nielsen T."/>
            <person name="Manichanh C."/>
            <person name="Arumugam M."/>
            <person name="Batto J."/>
            <person name="Santos M.B.Q.D."/>
            <person name="Blom N."/>
            <person name="Borruel N."/>
            <person name="Burgdorf K.S."/>
            <person name="Boumezbeur F."/>
            <person name="Casellas F."/>
            <person name="Dore J."/>
            <person name="Guarner F."/>
            <person name="Hansen T."/>
            <person name="Hildebrand F."/>
            <person name="Kaas R.S."/>
            <person name="Kennedy S."/>
            <person name="Kristiansen K."/>
            <person name="Kultima J.R."/>
            <person name="Leonard P."/>
            <person name="Levenez F."/>
            <person name="Lund O."/>
            <person name="Moumen B."/>
            <person name="Le Paslier D."/>
            <person name="Pons N."/>
            <person name="Pedersen O."/>
            <person name="Prifti E."/>
            <person name="Qin J."/>
            <person name="Raes J."/>
            <person name="Tap J."/>
            <person name="Tims S."/>
            <person name="Ussery D.W."/>
            <person name="Yamada T."/>
            <person name="MetaHit consortium"/>
            <person name="Renault P."/>
            <person name="Sicheritz-Ponten T."/>
            <person name="Bork P."/>
            <person name="Wang J."/>
            <person name="Brunak S."/>
            <person name="Ehrlich S.D."/>
        </authorList>
    </citation>
    <scope>NUCLEOTIDE SEQUENCE [LARGE SCALE GENOMIC DNA]</scope>
</reference>
<evidence type="ECO:0008006" key="5">
    <source>
        <dbReference type="Google" id="ProtNLM"/>
    </source>
</evidence>
<organism evidence="3 4">
    <name type="scientific">Eshraghiella crossota CAG:259</name>
    <dbReference type="NCBI Taxonomy" id="1263062"/>
    <lineage>
        <taxon>Bacteria</taxon>
        <taxon>Bacillati</taxon>
        <taxon>Bacillota</taxon>
        <taxon>Clostridia</taxon>
        <taxon>Lachnospirales</taxon>
        <taxon>Lachnospiraceae</taxon>
        <taxon>Eshraghiella</taxon>
    </lineage>
</organism>
<evidence type="ECO:0000313" key="4">
    <source>
        <dbReference type="Proteomes" id="UP000018300"/>
    </source>
</evidence>
<feature type="transmembrane region" description="Helical" evidence="2">
    <location>
        <begin position="277"/>
        <end position="299"/>
    </location>
</feature>
<accession>R5LW36</accession>
<keyword evidence="2" id="KW-0812">Transmembrane</keyword>
<dbReference type="Proteomes" id="UP000018300">
    <property type="component" value="Unassembled WGS sequence"/>
</dbReference>
<feature type="transmembrane region" description="Helical" evidence="2">
    <location>
        <begin position="84"/>
        <end position="110"/>
    </location>
</feature>
<keyword evidence="2" id="KW-0472">Membrane</keyword>
<dbReference type="EMBL" id="CAYU010000058">
    <property type="protein sequence ID" value="CCY77306.1"/>
    <property type="molecule type" value="Genomic_DNA"/>
</dbReference>
<protein>
    <recommendedName>
        <fullName evidence="5">TPM domain-containing protein</fullName>
    </recommendedName>
</protein>
<evidence type="ECO:0000313" key="3">
    <source>
        <dbReference type="EMBL" id="CCY77306.1"/>
    </source>
</evidence>
<sequence length="338" mass="37163">MARGGGGGGHSGGSFGGGRSGGSFGGGGRSSSFGGGRSSSFGGGFSSGPSHRSSYYGGSRSSYYGRPTRRVYYGSRGSSPCGCMFGFLIFAMIFIGGLFSALGGSLGSNITKSNEKREKMDTSNTTYSNTWFVDELGWLGRGSKLRDGLESFYKKTGVQPLVYLAEYKEDYDFNNYDYMYAKAEALYEKLFGSDEGHLLFVYFACKNDYPSLMDGKAFYICGKQTEVVMDENAKSILESSYNYYYYGDTSISVEEMLAKAFTKAGKEIMKGPIRVRYVVIIIVSVVGAIVVISLLFKWWKARKAQKNKEAEDLERILSKPLETFGKSDVDDLKDKYKD</sequence>
<name>R5LW36_9FIRM</name>
<comment type="caution">
    <text evidence="3">The sequence shown here is derived from an EMBL/GenBank/DDBJ whole genome shotgun (WGS) entry which is preliminary data.</text>
</comment>